<dbReference type="FunFam" id="2.20.100.10:FF:000008">
    <property type="entry name" value="Unc-5 netrin receptor C"/>
    <property type="match status" value="1"/>
</dbReference>
<evidence type="ECO:0000256" key="1">
    <source>
        <dbReference type="ARBA" id="ARBA00004251"/>
    </source>
</evidence>
<evidence type="ECO:0000313" key="19">
    <source>
        <dbReference type="EMBL" id="KAF4077024.1"/>
    </source>
</evidence>
<keyword evidence="5" id="KW-0812">Transmembrane</keyword>
<dbReference type="InterPro" id="IPR033772">
    <property type="entry name" value="UPA"/>
</dbReference>
<evidence type="ECO:0000256" key="12">
    <source>
        <dbReference type="ARBA" id="ARBA00023180"/>
    </source>
</evidence>
<evidence type="ECO:0000313" key="20">
    <source>
        <dbReference type="Proteomes" id="UP000593565"/>
    </source>
</evidence>
<feature type="domain" description="Ig-like" evidence="17">
    <location>
        <begin position="191"/>
        <end position="273"/>
    </location>
</feature>
<evidence type="ECO:0000259" key="17">
    <source>
        <dbReference type="PROSITE" id="PS50835"/>
    </source>
</evidence>
<feature type="domain" description="ZU5" evidence="18">
    <location>
        <begin position="552"/>
        <end position="681"/>
    </location>
</feature>
<dbReference type="InterPro" id="IPR007110">
    <property type="entry name" value="Ig-like_dom"/>
</dbReference>
<keyword evidence="20" id="KW-1185">Reference proteome</keyword>
<dbReference type="PANTHER" id="PTHR12582">
    <property type="entry name" value="NETRIN RECEPTOR UNC5"/>
    <property type="match status" value="1"/>
</dbReference>
<dbReference type="InterPro" id="IPR036179">
    <property type="entry name" value="Ig-like_dom_sf"/>
</dbReference>
<dbReference type="FunFam" id="1.10.533.10:FF:000001">
    <property type="entry name" value="Unc-5 netrin receptor B"/>
    <property type="match status" value="1"/>
</dbReference>
<evidence type="ECO:0000256" key="2">
    <source>
        <dbReference type="ARBA" id="ARBA00009844"/>
    </source>
</evidence>
<dbReference type="Pfam" id="PF07679">
    <property type="entry name" value="I-set"/>
    <property type="match status" value="1"/>
</dbReference>
<dbReference type="PANTHER" id="PTHR12582:SF5">
    <property type="entry name" value="NETRIN RECEPTOR UNC5D"/>
    <property type="match status" value="1"/>
</dbReference>
<keyword evidence="9" id="KW-0472">Membrane</keyword>
<dbReference type="Gene3D" id="2.20.100.10">
    <property type="entry name" value="Thrombospondin type-1 (TSP1) repeat"/>
    <property type="match status" value="2"/>
</dbReference>
<dbReference type="Gene3D" id="2.60.220.30">
    <property type="match status" value="1"/>
</dbReference>
<dbReference type="InterPro" id="IPR037936">
    <property type="entry name" value="UNC5A-D"/>
</dbReference>
<dbReference type="Gene3D" id="1.10.533.10">
    <property type="entry name" value="Death Domain, Fas"/>
    <property type="match status" value="1"/>
</dbReference>
<evidence type="ECO:0000256" key="9">
    <source>
        <dbReference type="ARBA" id="ARBA00023136"/>
    </source>
</evidence>
<comment type="subcellular location">
    <subcellularLocation>
        <location evidence="1 14">Cell membrane</location>
        <topology evidence="1 14">Single-pass type I membrane protein</topology>
    </subcellularLocation>
</comment>
<dbReference type="InterPro" id="IPR036383">
    <property type="entry name" value="TSP1_rpt_sf"/>
</dbReference>
<keyword evidence="7" id="KW-0677">Repeat</keyword>
<dbReference type="PRINTS" id="PR01705">
    <property type="entry name" value="TSP1REPEAT"/>
</dbReference>
<dbReference type="InterPro" id="IPR013783">
    <property type="entry name" value="Ig-like_fold"/>
</dbReference>
<evidence type="ECO:0000256" key="3">
    <source>
        <dbReference type="ARBA" id="ARBA00022473"/>
    </source>
</evidence>
<keyword evidence="6" id="KW-0732">Signal</keyword>
<dbReference type="InterPro" id="IPR000884">
    <property type="entry name" value="TSP1_rpt"/>
</dbReference>
<dbReference type="PROSITE" id="PS50017">
    <property type="entry name" value="DEATH_DOMAIN"/>
    <property type="match status" value="1"/>
</dbReference>
<dbReference type="InterPro" id="IPR000488">
    <property type="entry name" value="Death_dom"/>
</dbReference>
<dbReference type="PROSITE" id="PS50835">
    <property type="entry name" value="IG_LIKE"/>
    <property type="match status" value="1"/>
</dbReference>
<dbReference type="InterPro" id="IPR011029">
    <property type="entry name" value="DEATH-like_dom_sf"/>
</dbReference>
<comment type="similarity">
    <text evidence="2 14">Belongs to the unc-5 family.</text>
</comment>
<dbReference type="InterPro" id="IPR000906">
    <property type="entry name" value="ZU5_dom"/>
</dbReference>
<keyword evidence="10" id="KW-1015">Disulfide bond</keyword>
<dbReference type="SUPFAM" id="SSF82895">
    <property type="entry name" value="TSP-1 type 1 repeat"/>
    <property type="match status" value="2"/>
</dbReference>
<dbReference type="Gene3D" id="2.60.40.10">
    <property type="entry name" value="Immunoglobulins"/>
    <property type="match status" value="2"/>
</dbReference>
<dbReference type="InterPro" id="IPR003598">
    <property type="entry name" value="Ig_sub2"/>
</dbReference>
<evidence type="ECO:0000259" key="18">
    <source>
        <dbReference type="PROSITE" id="PS51145"/>
    </source>
</evidence>
<organism evidence="19 20">
    <name type="scientific">Ameiurus melas</name>
    <name type="common">Black bullhead</name>
    <name type="synonym">Silurus melas</name>
    <dbReference type="NCBI Taxonomy" id="219545"/>
    <lineage>
        <taxon>Eukaryota</taxon>
        <taxon>Metazoa</taxon>
        <taxon>Chordata</taxon>
        <taxon>Craniata</taxon>
        <taxon>Vertebrata</taxon>
        <taxon>Euteleostomi</taxon>
        <taxon>Actinopterygii</taxon>
        <taxon>Neopterygii</taxon>
        <taxon>Teleostei</taxon>
        <taxon>Ostariophysi</taxon>
        <taxon>Siluriformes</taxon>
        <taxon>Ictaluridae</taxon>
        <taxon>Ameiurus</taxon>
    </lineage>
</organism>
<protein>
    <recommendedName>
        <fullName evidence="14">Netrin receptor UNC5</fullName>
    </recommendedName>
</protein>
<evidence type="ECO:0000256" key="14">
    <source>
        <dbReference type="RuleBase" id="RU367033"/>
    </source>
</evidence>
<keyword evidence="13 14" id="KW-0393">Immunoglobulin domain</keyword>
<dbReference type="FunFam" id="2.60.40.10:FF:000039">
    <property type="entry name" value="Unc-5 netrin receptor C"/>
    <property type="match status" value="1"/>
</dbReference>
<keyword evidence="3 14" id="KW-0217">Developmental protein</keyword>
<dbReference type="SMART" id="SM00218">
    <property type="entry name" value="ZU5"/>
    <property type="match status" value="1"/>
</dbReference>
<feature type="domain" description="Death" evidence="16">
    <location>
        <begin position="878"/>
        <end position="933"/>
    </location>
</feature>
<dbReference type="SMART" id="SM00408">
    <property type="entry name" value="IGc2"/>
    <property type="match status" value="1"/>
</dbReference>
<dbReference type="InterPro" id="IPR013098">
    <property type="entry name" value="Ig_I-set"/>
</dbReference>
<dbReference type="GO" id="GO:0007411">
    <property type="term" value="P:axon guidance"/>
    <property type="evidence" value="ECO:0007669"/>
    <property type="project" value="TreeGrafter"/>
</dbReference>
<keyword evidence="11 14" id="KW-0675">Receptor</keyword>
<dbReference type="FunFam" id="2.20.100.10:FF:000002">
    <property type="entry name" value="Unc-5 netrin receptor C"/>
    <property type="match status" value="1"/>
</dbReference>
<evidence type="ECO:0000256" key="7">
    <source>
        <dbReference type="ARBA" id="ARBA00022737"/>
    </source>
</evidence>
<dbReference type="AlphaFoldDB" id="A0A7J6A2C0"/>
<dbReference type="PROSITE" id="PS51145">
    <property type="entry name" value="ZU5"/>
    <property type="match status" value="1"/>
</dbReference>
<dbReference type="GO" id="GO:0005042">
    <property type="term" value="F:netrin receptor activity"/>
    <property type="evidence" value="ECO:0007669"/>
    <property type="project" value="UniProtKB-UniRule"/>
</dbReference>
<evidence type="ECO:0000259" key="16">
    <source>
        <dbReference type="PROSITE" id="PS50017"/>
    </source>
</evidence>
<dbReference type="Pfam" id="PF00791">
    <property type="entry name" value="ZU5"/>
    <property type="match status" value="1"/>
</dbReference>
<evidence type="ECO:0000256" key="15">
    <source>
        <dbReference type="SAM" id="MobiDB-lite"/>
    </source>
</evidence>
<dbReference type="SUPFAM" id="SSF47986">
    <property type="entry name" value="DEATH domain"/>
    <property type="match status" value="1"/>
</dbReference>
<dbReference type="Pfam" id="PF00531">
    <property type="entry name" value="Death"/>
    <property type="match status" value="1"/>
</dbReference>
<dbReference type="InterPro" id="IPR057755">
    <property type="entry name" value="UNC5A-D-like_N"/>
</dbReference>
<dbReference type="SMART" id="SM00409">
    <property type="entry name" value="IG"/>
    <property type="match status" value="1"/>
</dbReference>
<dbReference type="FunFam" id="2.60.220.30:FF:000006">
    <property type="entry name" value="Unc-5 netrin receptor D"/>
    <property type="match status" value="1"/>
</dbReference>
<accession>A0A7J6A2C0</accession>
<feature type="region of interest" description="Disordered" evidence="15">
    <location>
        <begin position="999"/>
        <end position="1023"/>
    </location>
</feature>
<dbReference type="Pfam" id="PF00090">
    <property type="entry name" value="TSP_1"/>
    <property type="match status" value="2"/>
</dbReference>
<dbReference type="SUPFAM" id="SSF48726">
    <property type="entry name" value="Immunoglobulin"/>
    <property type="match status" value="2"/>
</dbReference>
<comment type="function">
    <text evidence="14">Receptor for netrin required for axon guidance. Mediates axon repulsion of neuronal growth cones in the developing nervous system upon ligand binding.</text>
</comment>
<dbReference type="PROSITE" id="PS50092">
    <property type="entry name" value="TSP1"/>
    <property type="match status" value="2"/>
</dbReference>
<proteinExistence type="inferred from homology"/>
<keyword evidence="12" id="KW-0325">Glycoprotein</keyword>
<reference evidence="19 20" key="1">
    <citation type="submission" date="2020-02" db="EMBL/GenBank/DDBJ databases">
        <title>A chromosome-scale genome assembly of the black bullhead catfish (Ameiurus melas).</title>
        <authorList>
            <person name="Wen M."/>
            <person name="Zham M."/>
            <person name="Cabau C."/>
            <person name="Klopp C."/>
            <person name="Donnadieu C."/>
            <person name="Roques C."/>
            <person name="Bouchez O."/>
            <person name="Lampietro C."/>
            <person name="Jouanno E."/>
            <person name="Herpin A."/>
            <person name="Louis A."/>
            <person name="Berthelot C."/>
            <person name="Parey E."/>
            <person name="Roest-Crollius H."/>
            <person name="Braasch I."/>
            <person name="Postlethwait J."/>
            <person name="Robinson-Rechavi M."/>
            <person name="Echchiki A."/>
            <person name="Begum T."/>
            <person name="Montfort J."/>
            <person name="Schartl M."/>
            <person name="Bobe J."/>
            <person name="Guiguen Y."/>
        </authorList>
    </citation>
    <scope>NUCLEOTIDE SEQUENCE [LARGE SCALE GENOMIC DNA]</scope>
    <source>
        <strain evidence="19">M_S1</strain>
        <tissue evidence="19">Blood</tissue>
    </source>
</reference>
<dbReference type="SMART" id="SM00005">
    <property type="entry name" value="DEATH"/>
    <property type="match status" value="1"/>
</dbReference>
<dbReference type="EMBL" id="JAAGNN010000018">
    <property type="protein sequence ID" value="KAF4077024.1"/>
    <property type="molecule type" value="Genomic_DNA"/>
</dbReference>
<gene>
    <name evidence="19" type="ORF">AMELA_G00203330</name>
</gene>
<dbReference type="InterPro" id="IPR003599">
    <property type="entry name" value="Ig_sub"/>
</dbReference>
<dbReference type="SMART" id="SM00209">
    <property type="entry name" value="TSP1"/>
    <property type="match status" value="2"/>
</dbReference>
<evidence type="ECO:0000256" key="6">
    <source>
        <dbReference type="ARBA" id="ARBA00022729"/>
    </source>
</evidence>
<evidence type="ECO:0000256" key="5">
    <source>
        <dbReference type="ARBA" id="ARBA00022692"/>
    </source>
</evidence>
<keyword evidence="4" id="KW-1003">Cell membrane</keyword>
<comment type="caution">
    <text evidence="19">The sequence shown here is derived from an EMBL/GenBank/DDBJ whole genome shotgun (WGS) entry which is preliminary data.</text>
</comment>
<dbReference type="Pfam" id="PF17217">
    <property type="entry name" value="UPA"/>
    <property type="match status" value="1"/>
</dbReference>
<evidence type="ECO:0000256" key="10">
    <source>
        <dbReference type="ARBA" id="ARBA00023157"/>
    </source>
</evidence>
<dbReference type="Proteomes" id="UP000593565">
    <property type="component" value="Unassembled WGS sequence"/>
</dbReference>
<feature type="compositionally biased region" description="Polar residues" evidence="15">
    <location>
        <begin position="1002"/>
        <end position="1012"/>
    </location>
</feature>
<keyword evidence="8" id="KW-1133">Transmembrane helix</keyword>
<evidence type="ECO:0000256" key="11">
    <source>
        <dbReference type="ARBA" id="ARBA00023170"/>
    </source>
</evidence>
<dbReference type="Pfam" id="PF25609">
    <property type="entry name" value="Unc5_NetrinR_N"/>
    <property type="match status" value="1"/>
</dbReference>
<evidence type="ECO:0000256" key="8">
    <source>
        <dbReference type="ARBA" id="ARBA00022989"/>
    </source>
</evidence>
<evidence type="ECO:0000256" key="13">
    <source>
        <dbReference type="ARBA" id="ARBA00023319"/>
    </source>
</evidence>
<dbReference type="GO" id="GO:0005886">
    <property type="term" value="C:plasma membrane"/>
    <property type="evidence" value="ECO:0007669"/>
    <property type="project" value="UniProtKB-SubCell"/>
</dbReference>
<name>A0A7J6A2C0_AMEME</name>
<sequence>MQIASWLTADDLRSLLNAKVSILESVHAAQYEFKPSILLTDLSGYRLFHSNGTLLTHSVIIAVIPGNRAGLSASSGTLPRFLQEPDDAYIVKSNPIKLRCRARPALQIFFKCNGEWVHQNQHTSLEHIDLGTGLKIREVMINVSRQQVEDFHGPEDYWCLCVAWSHLGTSKSRKASVRIAYLRKNFEQEPQGTEVPIKGMIVLHCRPPEGVPQAEVEWLKNDEPVSTLVDTNFDMQANRNLIINEARLSDSGNYTCVASNIVARRRSASATVIVYVNGGWSSWSDWSDCSVPCGRGFVKRTRTCTNPAPLNGGAFCDGISIQKSSCSSPCPVDGGWSGWSLWSVCRSECERWRDRECVNPEPKHGGKVCDGSALDTENCTGDLCTQDKKLLHDLKVPQAEAEFSSDVALYSGLGGGAVAVVILIVIVTLYRRSHSECGVDAIDASVLTGGFQSFSFKSNTQGNSLLMNPGRSVSYSSPMCFPDSVDKELIFHPLPDVKVKVHSSFMMSLGVTEGMNPRSKAPHLTFPHDGMIEGRSRRADFPVAPPTSMPILKTSGNFGHNGGRLVLPHTGVSLLIPHGAIPEDTSWEMYMSINQEITCVLSDDEVLLGPEVSFGPPGVIVSCPVAMTISHCADVSEDWSVRLKRQTYGGNWEDVMWMKEESSSCYCVLESQRCFVLVDQPGRYALVGMPIGESAVKRLRIAVFGRSEGDVYTLRVYCVDDTPHVFQEVLWLEHARCGRLLGEPSTLFFSRSSSNLQISIQDVSPHFLWSIKPFATCQEFSFTRVWRSTASPLHCAFSLQCHNPVANQLSCKISVRQIKGHEQILQICTTVSESQKEVPFFSKSDSTISSQKGEKAFKIPLSIRQRICATFDTANAKGKDWQLLAQKLHINRNLGYFARQSSPSAAILCLWEVQHQERGDLDSLASALEEIGRVQGKQSGIICNQDHPKQQSVIGNMDETKHPANSLTFDYSKNSSNITIMLDKSEKVDDILILDQSRHNTGKTPTTDSTVGLCNKDLDSDHT</sequence>
<evidence type="ECO:0000256" key="4">
    <source>
        <dbReference type="ARBA" id="ARBA00022475"/>
    </source>
</evidence>
<dbReference type="FunFam" id="2.60.40.10:FF:000037">
    <property type="entry name" value="Unc-5 netrin receptor C"/>
    <property type="match status" value="1"/>
</dbReference>